<dbReference type="EMBL" id="JACRYL010000012">
    <property type="protein sequence ID" value="MBC6111636.1"/>
    <property type="molecule type" value="Genomic_DNA"/>
</dbReference>
<keyword evidence="3" id="KW-0238">DNA-binding</keyword>
<dbReference type="Gene3D" id="3.40.50.300">
    <property type="entry name" value="P-loop containing nucleotide triphosphate hydrolases"/>
    <property type="match status" value="1"/>
</dbReference>
<comment type="caution">
    <text evidence="5">The sequence shown here is derived from an EMBL/GenBank/DDBJ whole genome shotgun (WGS) entry which is preliminary data.</text>
</comment>
<dbReference type="InterPro" id="IPR000432">
    <property type="entry name" value="DNA_mismatch_repair_MutS_C"/>
</dbReference>
<evidence type="ECO:0000313" key="5">
    <source>
        <dbReference type="EMBL" id="MBC6111636.1"/>
    </source>
</evidence>
<reference evidence="5 6" key="1">
    <citation type="submission" date="2020-08" db="EMBL/GenBank/DDBJ databases">
        <authorList>
            <person name="Sun Q."/>
            <person name="Inoue M."/>
        </authorList>
    </citation>
    <scope>NUCLEOTIDE SEQUENCE [LARGE SCALE GENOMIC DNA]</scope>
    <source>
        <strain evidence="5 6">CCM 8938</strain>
    </source>
</reference>
<evidence type="ECO:0000256" key="3">
    <source>
        <dbReference type="ARBA" id="ARBA00023125"/>
    </source>
</evidence>
<dbReference type="SUPFAM" id="SSF48334">
    <property type="entry name" value="DNA repair protein MutS, domain III"/>
    <property type="match status" value="1"/>
</dbReference>
<evidence type="ECO:0000313" key="6">
    <source>
        <dbReference type="Proteomes" id="UP000652755"/>
    </source>
</evidence>
<sequence length="444" mass="51031">MIAFDIDKQTQNDLEIFGSNDNQKSLFNLFNQTCTIEGATTLKLIFKNPLTDIDLISERKKLIAYLQTNKLDFNLDKESIDFIEFYLRQNNRPKVPTSIFRTQKTISDYIKPTRELYLKRRGVKEVLDLIVYLTNLFLKLNLKKDFSFLKRMNDILYDLKNNKHITSYLSSKNFKLTSSKLSIFDFELRKTELNKINDLLTFVYELDAYYAVAKTAVKYNLHYPEISNDQEKHIQIKGLKHIFIDKAITNDINFSADKNVLFITGVNMAGKSTLLKSIAIAIYLAHLGFPVPAEKMKTSIFEGLVTTINISDNLSEGYSHFYNEVRRVKEVAAKISEPKNMLVIFDELFRGTNVKDAHEASVSIINAFSKIKNCLFLVSTHIIEVAEDLNLNPNINFTFLETKMVDGKPSFSHKLKPGITADRMGLWIIQNEGILDALNKNANR</sequence>
<evidence type="ECO:0000256" key="2">
    <source>
        <dbReference type="ARBA" id="ARBA00022840"/>
    </source>
</evidence>
<dbReference type="InterPro" id="IPR045076">
    <property type="entry name" value="MutS"/>
</dbReference>
<evidence type="ECO:0000256" key="1">
    <source>
        <dbReference type="ARBA" id="ARBA00022741"/>
    </source>
</evidence>
<dbReference type="InterPro" id="IPR036187">
    <property type="entry name" value="DNA_mismatch_repair_MutS_sf"/>
</dbReference>
<dbReference type="Gene3D" id="1.10.1420.10">
    <property type="match status" value="1"/>
</dbReference>
<gene>
    <name evidence="5" type="ORF">H7U22_14525</name>
</gene>
<protein>
    <recommendedName>
        <fullName evidence="4">DNA mismatch repair proteins mutS family domain-containing protein</fullName>
    </recommendedName>
</protein>
<keyword evidence="6" id="KW-1185">Reference proteome</keyword>
<keyword evidence="2" id="KW-0067">ATP-binding</keyword>
<dbReference type="SUPFAM" id="SSF52540">
    <property type="entry name" value="P-loop containing nucleoside triphosphate hydrolases"/>
    <property type="match status" value="1"/>
</dbReference>
<name>A0ABR7KUA8_9SPHI</name>
<evidence type="ECO:0000259" key="4">
    <source>
        <dbReference type="SMART" id="SM00534"/>
    </source>
</evidence>
<dbReference type="RefSeq" id="WP_187072083.1">
    <property type="nucleotide sequence ID" value="NZ_JACRYL010000012.1"/>
</dbReference>
<proteinExistence type="predicted"/>
<organism evidence="5 6">
    <name type="scientific">Pedobacter fastidiosus</name>
    <dbReference type="NCBI Taxonomy" id="2765361"/>
    <lineage>
        <taxon>Bacteria</taxon>
        <taxon>Pseudomonadati</taxon>
        <taxon>Bacteroidota</taxon>
        <taxon>Sphingobacteriia</taxon>
        <taxon>Sphingobacteriales</taxon>
        <taxon>Sphingobacteriaceae</taxon>
        <taxon>Pedobacter</taxon>
    </lineage>
</organism>
<keyword evidence="1" id="KW-0547">Nucleotide-binding</keyword>
<dbReference type="InterPro" id="IPR027417">
    <property type="entry name" value="P-loop_NTPase"/>
</dbReference>
<feature type="domain" description="DNA mismatch repair proteins mutS family" evidence="4">
    <location>
        <begin position="258"/>
        <end position="442"/>
    </location>
</feature>
<dbReference type="SMART" id="SM00534">
    <property type="entry name" value="MUTSac"/>
    <property type="match status" value="1"/>
</dbReference>
<dbReference type="Proteomes" id="UP000652755">
    <property type="component" value="Unassembled WGS sequence"/>
</dbReference>
<accession>A0ABR7KUA8</accession>
<dbReference type="Pfam" id="PF00488">
    <property type="entry name" value="MutS_V"/>
    <property type="match status" value="1"/>
</dbReference>
<dbReference type="PANTHER" id="PTHR11361">
    <property type="entry name" value="DNA MISMATCH REPAIR PROTEIN MUTS FAMILY MEMBER"/>
    <property type="match status" value="1"/>
</dbReference>
<dbReference type="PANTHER" id="PTHR11361:SF99">
    <property type="entry name" value="DNA MISMATCH REPAIR PROTEIN"/>
    <property type="match status" value="1"/>
</dbReference>